<reference evidence="12" key="5">
    <citation type="submission" date="2018-04" db="UniProtKB">
        <authorList>
            <consortium name="EnsemblFungi"/>
        </authorList>
    </citation>
    <scope>IDENTIFICATION</scope>
    <source>
        <strain evidence="12">R3-111a-1</strain>
    </source>
</reference>
<dbReference type="GO" id="GO:0004674">
    <property type="term" value="F:protein serine/threonine kinase activity"/>
    <property type="evidence" value="ECO:0007669"/>
    <property type="project" value="UniProtKB-KW"/>
</dbReference>
<reference evidence="11" key="3">
    <citation type="submission" date="2010-09" db="EMBL/GenBank/DDBJ databases">
        <title>Annotation of Gaeumannomyces graminis var. tritici R3-111a-1.</title>
        <authorList>
            <consortium name="The Broad Institute Genome Sequencing Platform"/>
            <person name="Ma L.-J."/>
            <person name="Dead R."/>
            <person name="Young S.K."/>
            <person name="Zeng Q."/>
            <person name="Gargeya S."/>
            <person name="Fitzgerald M."/>
            <person name="Haas B."/>
            <person name="Abouelleil A."/>
            <person name="Alvarado L."/>
            <person name="Arachchi H.M."/>
            <person name="Berlin A."/>
            <person name="Brown A."/>
            <person name="Chapman S.B."/>
            <person name="Chen Z."/>
            <person name="Dunbar C."/>
            <person name="Freedman E."/>
            <person name="Gearin G."/>
            <person name="Gellesch M."/>
            <person name="Goldberg J."/>
            <person name="Griggs A."/>
            <person name="Gujja S."/>
            <person name="Heiman D."/>
            <person name="Howarth C."/>
            <person name="Larson L."/>
            <person name="Lui A."/>
            <person name="MacDonald P.J.P."/>
            <person name="Mehta T."/>
            <person name="Montmayeur A."/>
            <person name="Murphy C."/>
            <person name="Neiman D."/>
            <person name="Pearson M."/>
            <person name="Priest M."/>
            <person name="Roberts A."/>
            <person name="Saif S."/>
            <person name="Shea T."/>
            <person name="Shenoy N."/>
            <person name="Sisk P."/>
            <person name="Stolte C."/>
            <person name="Sykes S."/>
            <person name="Yandava C."/>
            <person name="Wortman J."/>
            <person name="Nusbaum C."/>
            <person name="Birren B."/>
        </authorList>
    </citation>
    <scope>NUCLEOTIDE SEQUENCE</scope>
    <source>
        <strain evidence="11">R3-111a-1</strain>
    </source>
</reference>
<keyword evidence="3" id="KW-0808">Transferase</keyword>
<protein>
    <recommendedName>
        <fullName evidence="1">non-specific serine/threonine protein kinase</fullName>
        <ecNumber evidence="1">2.7.11.1</ecNumber>
    </recommendedName>
</protein>
<dbReference type="GO" id="GO:0050684">
    <property type="term" value="P:regulation of mRNA processing"/>
    <property type="evidence" value="ECO:0007669"/>
    <property type="project" value="TreeGrafter"/>
</dbReference>
<dbReference type="GO" id="GO:0005634">
    <property type="term" value="C:nucleus"/>
    <property type="evidence" value="ECO:0007669"/>
    <property type="project" value="TreeGrafter"/>
</dbReference>
<dbReference type="PROSITE" id="PS50011">
    <property type="entry name" value="PROTEIN_KINASE_DOM"/>
    <property type="match status" value="1"/>
</dbReference>
<dbReference type="GO" id="GO:0005737">
    <property type="term" value="C:cytoplasm"/>
    <property type="evidence" value="ECO:0007669"/>
    <property type="project" value="TreeGrafter"/>
</dbReference>
<reference evidence="11" key="2">
    <citation type="submission" date="2010-07" db="EMBL/GenBank/DDBJ databases">
        <authorList>
            <consortium name="The Broad Institute Genome Sequencing Platform"/>
            <consortium name="Broad Institute Genome Sequencing Center for Infectious Disease"/>
            <person name="Ma L.-J."/>
            <person name="Dead R."/>
            <person name="Young S."/>
            <person name="Zeng Q."/>
            <person name="Koehrsen M."/>
            <person name="Alvarado L."/>
            <person name="Berlin A."/>
            <person name="Chapman S.B."/>
            <person name="Chen Z."/>
            <person name="Freedman E."/>
            <person name="Gellesch M."/>
            <person name="Goldberg J."/>
            <person name="Griggs A."/>
            <person name="Gujja S."/>
            <person name="Heilman E.R."/>
            <person name="Heiman D."/>
            <person name="Hepburn T."/>
            <person name="Howarth C."/>
            <person name="Jen D."/>
            <person name="Larson L."/>
            <person name="Mehta T."/>
            <person name="Neiman D."/>
            <person name="Pearson M."/>
            <person name="Roberts A."/>
            <person name="Saif S."/>
            <person name="Shea T."/>
            <person name="Shenoy N."/>
            <person name="Sisk P."/>
            <person name="Stolte C."/>
            <person name="Sykes S."/>
            <person name="Walk T."/>
            <person name="White J."/>
            <person name="Yandava C."/>
            <person name="Haas B."/>
            <person name="Nusbaum C."/>
            <person name="Birren B."/>
        </authorList>
    </citation>
    <scope>NUCLEOTIDE SEQUENCE</scope>
    <source>
        <strain evidence="11">R3-111a-1</strain>
    </source>
</reference>
<dbReference type="EC" id="2.7.11.1" evidence="1"/>
<keyword evidence="6" id="KW-0067">ATP-binding</keyword>
<dbReference type="EMBL" id="GL385397">
    <property type="protein sequence ID" value="EJT76138.1"/>
    <property type="molecule type" value="Genomic_DNA"/>
</dbReference>
<dbReference type="GO" id="GO:0005524">
    <property type="term" value="F:ATP binding"/>
    <property type="evidence" value="ECO:0007669"/>
    <property type="project" value="UniProtKB-KW"/>
</dbReference>
<dbReference type="Gene3D" id="1.10.510.10">
    <property type="entry name" value="Transferase(Phosphotransferase) domain 1"/>
    <property type="match status" value="2"/>
</dbReference>
<proteinExistence type="predicted"/>
<dbReference type="InterPro" id="IPR051334">
    <property type="entry name" value="SRPK"/>
</dbReference>
<dbReference type="VEuPathDB" id="FungiDB:GGTG_06061"/>
<dbReference type="GeneID" id="20346519"/>
<evidence type="ECO:0000259" key="10">
    <source>
        <dbReference type="PROSITE" id="PS50011"/>
    </source>
</evidence>
<dbReference type="PANTHER" id="PTHR47634">
    <property type="entry name" value="PROTEIN KINASE DOMAIN-CONTAINING PROTEIN-RELATED"/>
    <property type="match status" value="1"/>
</dbReference>
<evidence type="ECO:0000313" key="11">
    <source>
        <dbReference type="EMBL" id="EJT76138.1"/>
    </source>
</evidence>
<dbReference type="OrthoDB" id="5979581at2759"/>
<comment type="catalytic activity">
    <reaction evidence="8">
        <text>L-seryl-[protein] + ATP = O-phospho-L-seryl-[protein] + ADP + H(+)</text>
        <dbReference type="Rhea" id="RHEA:17989"/>
        <dbReference type="Rhea" id="RHEA-COMP:9863"/>
        <dbReference type="Rhea" id="RHEA-COMP:11604"/>
        <dbReference type="ChEBI" id="CHEBI:15378"/>
        <dbReference type="ChEBI" id="CHEBI:29999"/>
        <dbReference type="ChEBI" id="CHEBI:30616"/>
        <dbReference type="ChEBI" id="CHEBI:83421"/>
        <dbReference type="ChEBI" id="CHEBI:456216"/>
        <dbReference type="EC" id="2.7.11.1"/>
    </reaction>
</comment>
<dbReference type="Proteomes" id="UP000006039">
    <property type="component" value="Unassembled WGS sequence"/>
</dbReference>
<reference evidence="12" key="4">
    <citation type="journal article" date="2015" name="G3 (Bethesda)">
        <title>Genome sequences of three phytopathogenic species of the Magnaporthaceae family of fungi.</title>
        <authorList>
            <person name="Okagaki L.H."/>
            <person name="Nunes C.C."/>
            <person name="Sailsbery J."/>
            <person name="Clay B."/>
            <person name="Brown D."/>
            <person name="John T."/>
            <person name="Oh Y."/>
            <person name="Young N."/>
            <person name="Fitzgerald M."/>
            <person name="Haas B.J."/>
            <person name="Zeng Q."/>
            <person name="Young S."/>
            <person name="Adiconis X."/>
            <person name="Fan L."/>
            <person name="Levin J.Z."/>
            <person name="Mitchell T.K."/>
            <person name="Okubara P.A."/>
            <person name="Farman M.L."/>
            <person name="Kohn L.M."/>
            <person name="Birren B."/>
            <person name="Ma L.-J."/>
            <person name="Dean R.A."/>
        </authorList>
    </citation>
    <scope>NUCLEOTIDE SEQUENCE</scope>
    <source>
        <strain evidence="12">R3-111a-1</strain>
    </source>
</reference>
<dbReference type="InterPro" id="IPR011009">
    <property type="entry name" value="Kinase-like_dom_sf"/>
</dbReference>
<dbReference type="eggNOG" id="KOG1290">
    <property type="taxonomic scope" value="Eukaryota"/>
</dbReference>
<evidence type="ECO:0000256" key="8">
    <source>
        <dbReference type="ARBA" id="ARBA00048679"/>
    </source>
</evidence>
<evidence type="ECO:0000256" key="9">
    <source>
        <dbReference type="SAM" id="MobiDB-lite"/>
    </source>
</evidence>
<dbReference type="EnsemblFungi" id="EJT76138">
    <property type="protein sequence ID" value="EJT76138"/>
    <property type="gene ID" value="GGTG_06061"/>
</dbReference>
<dbReference type="HOGENOM" id="CLU_536437_0_0_1"/>
<keyword evidence="5 11" id="KW-0418">Kinase</keyword>
<dbReference type="AlphaFoldDB" id="J3NXQ6"/>
<evidence type="ECO:0000256" key="2">
    <source>
        <dbReference type="ARBA" id="ARBA00022527"/>
    </source>
</evidence>
<evidence type="ECO:0000256" key="5">
    <source>
        <dbReference type="ARBA" id="ARBA00022777"/>
    </source>
</evidence>
<dbReference type="GO" id="GO:0000245">
    <property type="term" value="P:spliceosomal complex assembly"/>
    <property type="evidence" value="ECO:0007669"/>
    <property type="project" value="TreeGrafter"/>
</dbReference>
<dbReference type="Gene3D" id="3.30.200.20">
    <property type="entry name" value="Phosphorylase Kinase, domain 1"/>
    <property type="match status" value="1"/>
</dbReference>
<evidence type="ECO:0000256" key="6">
    <source>
        <dbReference type="ARBA" id="ARBA00022840"/>
    </source>
</evidence>
<dbReference type="SUPFAM" id="SSF56112">
    <property type="entry name" value="Protein kinase-like (PK-like)"/>
    <property type="match status" value="1"/>
</dbReference>
<feature type="domain" description="Protein kinase" evidence="10">
    <location>
        <begin position="38"/>
        <end position="571"/>
    </location>
</feature>
<accession>J3NXQ6</accession>
<keyword evidence="13" id="KW-1185">Reference proteome</keyword>
<dbReference type="PANTHER" id="PTHR47634:SF9">
    <property type="entry name" value="PROTEIN KINASE DOMAIN-CONTAINING PROTEIN-RELATED"/>
    <property type="match status" value="1"/>
</dbReference>
<evidence type="ECO:0000256" key="1">
    <source>
        <dbReference type="ARBA" id="ARBA00012513"/>
    </source>
</evidence>
<dbReference type="SMART" id="SM00220">
    <property type="entry name" value="S_TKc"/>
    <property type="match status" value="1"/>
</dbReference>
<keyword evidence="4" id="KW-0547">Nucleotide-binding</keyword>
<organism evidence="11">
    <name type="scientific">Gaeumannomyces tritici (strain R3-111a-1)</name>
    <name type="common">Wheat and barley take-all root rot fungus</name>
    <name type="synonym">Gaeumannomyces graminis var. tritici</name>
    <dbReference type="NCBI Taxonomy" id="644352"/>
    <lineage>
        <taxon>Eukaryota</taxon>
        <taxon>Fungi</taxon>
        <taxon>Dikarya</taxon>
        <taxon>Ascomycota</taxon>
        <taxon>Pezizomycotina</taxon>
        <taxon>Sordariomycetes</taxon>
        <taxon>Sordariomycetidae</taxon>
        <taxon>Magnaporthales</taxon>
        <taxon>Magnaporthaceae</taxon>
        <taxon>Gaeumannomyces</taxon>
    </lineage>
</organism>
<reference evidence="13" key="1">
    <citation type="submission" date="2010-07" db="EMBL/GenBank/DDBJ databases">
        <title>The genome sequence of Gaeumannomyces graminis var. tritici strain R3-111a-1.</title>
        <authorList>
            <consortium name="The Broad Institute Genome Sequencing Platform"/>
            <person name="Ma L.-J."/>
            <person name="Dead R."/>
            <person name="Young S."/>
            <person name="Zeng Q."/>
            <person name="Koehrsen M."/>
            <person name="Alvarado L."/>
            <person name="Berlin A."/>
            <person name="Chapman S.B."/>
            <person name="Chen Z."/>
            <person name="Freedman E."/>
            <person name="Gellesch M."/>
            <person name="Goldberg J."/>
            <person name="Griggs A."/>
            <person name="Gujja S."/>
            <person name="Heilman E.R."/>
            <person name="Heiman D."/>
            <person name="Hepburn T."/>
            <person name="Howarth C."/>
            <person name="Jen D."/>
            <person name="Larson L."/>
            <person name="Mehta T."/>
            <person name="Neiman D."/>
            <person name="Pearson M."/>
            <person name="Roberts A."/>
            <person name="Saif S."/>
            <person name="Shea T."/>
            <person name="Shenoy N."/>
            <person name="Sisk P."/>
            <person name="Stolte C."/>
            <person name="Sykes S."/>
            <person name="Walk T."/>
            <person name="White J."/>
            <person name="Yandava C."/>
            <person name="Haas B."/>
            <person name="Nusbaum C."/>
            <person name="Birren B."/>
        </authorList>
    </citation>
    <scope>NUCLEOTIDE SEQUENCE [LARGE SCALE GENOMIC DNA]</scope>
    <source>
        <strain evidence="13">R3-111a-1</strain>
    </source>
</reference>
<gene>
    <name evidence="12" type="primary">20346519</name>
    <name evidence="11" type="ORF">GGTG_06061</name>
</gene>
<sequence length="580" mass="64559">MHPQSIYMNFFPQGEQSVEYRPGGFCPIHLGDVLQGRYHIFRKLGVGAQCTVWLARDKGVPERRYVALKVYSARETRTGRRVECLLRGRLDHGGSDHPGRNYVEIASDAFIVWGPGGGDQGHLVKVVEPLGRNLGSMIERVMYRNVTGDYDEADRPSTPLGPDREIGAIKRTCYQVLQGLDYLHSRGVAHRDIRIENVCVSLRLDHLNTLTENQIQRNLWAGANSDAANQVRRQRLFEAEDYGLELAESDDETDEEAPIIPNDAVAEAPTLDDGNAGVEALPRPPSLDHDDSLCSSSALSTSSSYRLASFLHCERLSAQQWAELLAEPGDLSAEPHTPSWNRANLVNSRGRVELLQRADRRPPARGEIRYTVASSPLSAPSYRDRRVRLAVLADLGYAAVFEDCEAARAPGCLEAMPPERLLGRPCSHRGDVYSLALLLWEHVMAQPLVEEMFGGHDDGPGKAAAKSQLLRDLAQRVGGGFPPEMRPLWPDVDRYIDAEGAAIDNSLEVYGEPAEPGDYRYGDIWDQGRLARPAGMDGEDLAAFVRMILSMLRWRAEERPSTAELLEHEWFRELRAPVDG</sequence>
<evidence type="ECO:0000313" key="13">
    <source>
        <dbReference type="Proteomes" id="UP000006039"/>
    </source>
</evidence>
<dbReference type="RefSeq" id="XP_009222138.1">
    <property type="nucleotide sequence ID" value="XM_009223874.1"/>
</dbReference>
<name>J3NXQ6_GAET3</name>
<evidence type="ECO:0000256" key="4">
    <source>
        <dbReference type="ARBA" id="ARBA00022741"/>
    </source>
</evidence>
<dbReference type="STRING" id="644352.J3NXQ6"/>
<comment type="catalytic activity">
    <reaction evidence="7">
        <text>L-threonyl-[protein] + ATP = O-phospho-L-threonyl-[protein] + ADP + H(+)</text>
        <dbReference type="Rhea" id="RHEA:46608"/>
        <dbReference type="Rhea" id="RHEA-COMP:11060"/>
        <dbReference type="Rhea" id="RHEA-COMP:11605"/>
        <dbReference type="ChEBI" id="CHEBI:15378"/>
        <dbReference type="ChEBI" id="CHEBI:30013"/>
        <dbReference type="ChEBI" id="CHEBI:30616"/>
        <dbReference type="ChEBI" id="CHEBI:61977"/>
        <dbReference type="ChEBI" id="CHEBI:456216"/>
        <dbReference type="EC" id="2.7.11.1"/>
    </reaction>
</comment>
<evidence type="ECO:0000313" key="12">
    <source>
        <dbReference type="EnsemblFungi" id="EJT76138"/>
    </source>
</evidence>
<dbReference type="InterPro" id="IPR000719">
    <property type="entry name" value="Prot_kinase_dom"/>
</dbReference>
<keyword evidence="2" id="KW-0723">Serine/threonine-protein kinase</keyword>
<evidence type="ECO:0000256" key="3">
    <source>
        <dbReference type="ARBA" id="ARBA00022679"/>
    </source>
</evidence>
<feature type="region of interest" description="Disordered" evidence="9">
    <location>
        <begin position="267"/>
        <end position="289"/>
    </location>
</feature>
<evidence type="ECO:0000256" key="7">
    <source>
        <dbReference type="ARBA" id="ARBA00047899"/>
    </source>
</evidence>